<keyword evidence="1" id="KW-1133">Transmembrane helix</keyword>
<dbReference type="AlphaFoldDB" id="A0A7K0J8G8"/>
<organism evidence="2 3">
    <name type="scientific">Cutibacterium porci</name>
    <dbReference type="NCBI Taxonomy" id="2605781"/>
    <lineage>
        <taxon>Bacteria</taxon>
        <taxon>Bacillati</taxon>
        <taxon>Actinomycetota</taxon>
        <taxon>Actinomycetes</taxon>
        <taxon>Propionibacteriales</taxon>
        <taxon>Propionibacteriaceae</taxon>
        <taxon>Cutibacterium</taxon>
    </lineage>
</organism>
<protein>
    <submittedName>
        <fullName evidence="2">Uncharacterized protein</fullName>
    </submittedName>
</protein>
<reference evidence="2 3" key="1">
    <citation type="submission" date="2019-08" db="EMBL/GenBank/DDBJ databases">
        <title>In-depth cultivation of the pig gut microbiome towards novel bacterial diversity and tailored functional studies.</title>
        <authorList>
            <person name="Wylensek D."/>
            <person name="Hitch T.C.A."/>
            <person name="Clavel T."/>
        </authorList>
    </citation>
    <scope>NUCLEOTIDE SEQUENCE [LARGE SCALE GENOMIC DNA]</scope>
    <source>
        <strain evidence="2 3">WCA-380-WT-3A</strain>
    </source>
</reference>
<feature type="transmembrane region" description="Helical" evidence="1">
    <location>
        <begin position="119"/>
        <end position="139"/>
    </location>
</feature>
<keyword evidence="1" id="KW-0472">Membrane</keyword>
<evidence type="ECO:0000313" key="2">
    <source>
        <dbReference type="EMBL" id="MSS46247.1"/>
    </source>
</evidence>
<keyword evidence="3" id="KW-1185">Reference proteome</keyword>
<accession>A0A7K0J8G8</accession>
<name>A0A7K0J8G8_9ACTN</name>
<dbReference type="EMBL" id="VUMG01000003">
    <property type="protein sequence ID" value="MSS46247.1"/>
    <property type="molecule type" value="Genomic_DNA"/>
</dbReference>
<evidence type="ECO:0000313" key="3">
    <source>
        <dbReference type="Proteomes" id="UP000466104"/>
    </source>
</evidence>
<proteinExistence type="predicted"/>
<gene>
    <name evidence="2" type="ORF">FYJ43_09480</name>
</gene>
<dbReference type="Proteomes" id="UP000466104">
    <property type="component" value="Unassembled WGS sequence"/>
</dbReference>
<keyword evidence="1" id="KW-0812">Transmembrane</keyword>
<comment type="caution">
    <text evidence="2">The sequence shown here is derived from an EMBL/GenBank/DDBJ whole genome shotgun (WGS) entry which is preliminary data.</text>
</comment>
<sequence>MTHSASEDTASYRHLPPLPDMPKSIVAVRVIVIGLSAMWVVVVCALWAAGRSESQSTLGPILTSFTLGMDSGSWAGHVLMPVAGCVLTMTMGRGHAIDRYLFTVLSLGWMWWLSRGSELMGGLGVVGIMAVAAVLTTVWSAPVNKWIKAIAERDIVIASPPEEGWLEPGQAQPWQAVSRPQ</sequence>
<feature type="transmembrane region" description="Helical" evidence="1">
    <location>
        <begin position="26"/>
        <end position="49"/>
    </location>
</feature>
<evidence type="ECO:0000256" key="1">
    <source>
        <dbReference type="SAM" id="Phobius"/>
    </source>
</evidence>